<evidence type="ECO:0000256" key="18">
    <source>
        <dbReference type="RuleBase" id="RU363038"/>
    </source>
</evidence>
<dbReference type="Pfam" id="PF05746">
    <property type="entry name" value="DALR_1"/>
    <property type="match status" value="1"/>
</dbReference>
<dbReference type="Pfam" id="PF04002">
    <property type="entry name" value="RadC"/>
    <property type="match status" value="1"/>
</dbReference>
<dbReference type="InterPro" id="IPR001412">
    <property type="entry name" value="aa-tRNA-synth_I_CS"/>
</dbReference>
<keyword evidence="10" id="KW-0378">Hydrolase</keyword>
<keyword evidence="12 18" id="KW-0067">ATP-binding</keyword>
<dbReference type="InterPro" id="IPR009080">
    <property type="entry name" value="tRNAsynth_Ia_anticodon-bd"/>
</dbReference>
<dbReference type="GO" id="GO:0006508">
    <property type="term" value="P:proteolysis"/>
    <property type="evidence" value="ECO:0007669"/>
    <property type="project" value="UniProtKB-KW"/>
</dbReference>
<feature type="domain" description="MPN" evidence="19">
    <location>
        <begin position="106"/>
        <end position="228"/>
    </location>
</feature>
<evidence type="ECO:0000256" key="9">
    <source>
        <dbReference type="ARBA" id="ARBA00022741"/>
    </source>
</evidence>
<evidence type="ECO:0000256" key="17">
    <source>
        <dbReference type="ARBA" id="ARBA00049339"/>
    </source>
</evidence>
<dbReference type="CDD" id="cd07956">
    <property type="entry name" value="Anticodon_Ia_Arg"/>
    <property type="match status" value="1"/>
</dbReference>
<dbReference type="Pfam" id="PF00750">
    <property type="entry name" value="tRNA-synt_1d"/>
    <property type="match status" value="1"/>
</dbReference>
<dbReference type="GO" id="GO:0004814">
    <property type="term" value="F:arginine-tRNA ligase activity"/>
    <property type="evidence" value="ECO:0007669"/>
    <property type="project" value="UniProtKB-EC"/>
</dbReference>
<dbReference type="InterPro" id="IPR014729">
    <property type="entry name" value="Rossmann-like_a/b/a_fold"/>
</dbReference>
<dbReference type="InterPro" id="IPR036695">
    <property type="entry name" value="Arg-tRNA-synth_N_sf"/>
</dbReference>
<dbReference type="InterPro" id="IPR001405">
    <property type="entry name" value="UPF0758"/>
</dbReference>
<dbReference type="InterPro" id="IPR020891">
    <property type="entry name" value="UPF0758_CS"/>
</dbReference>
<dbReference type="SMART" id="SM00836">
    <property type="entry name" value="DALR_1"/>
    <property type="match status" value="1"/>
</dbReference>
<dbReference type="SMART" id="SM01016">
    <property type="entry name" value="Arg_tRNA_synt_N"/>
    <property type="match status" value="1"/>
</dbReference>
<dbReference type="EC" id="6.1.1.19" evidence="4"/>
<dbReference type="Gene3D" id="3.40.50.620">
    <property type="entry name" value="HUPs"/>
    <property type="match status" value="1"/>
</dbReference>
<dbReference type="HAMAP" id="MF_00123">
    <property type="entry name" value="Arg_tRNA_synth"/>
    <property type="match status" value="1"/>
</dbReference>
<dbReference type="PANTHER" id="PTHR11956:SF5">
    <property type="entry name" value="ARGININE--TRNA LIGASE, CYTOPLASMIC"/>
    <property type="match status" value="1"/>
</dbReference>
<proteinExistence type="inferred from homology"/>
<evidence type="ECO:0000256" key="6">
    <source>
        <dbReference type="ARBA" id="ARBA00022598"/>
    </source>
</evidence>
<evidence type="ECO:0000259" key="19">
    <source>
        <dbReference type="PROSITE" id="PS50249"/>
    </source>
</evidence>
<comment type="catalytic activity">
    <reaction evidence="17">
        <text>tRNA(Arg) + L-arginine + ATP = L-arginyl-tRNA(Arg) + AMP + diphosphate</text>
        <dbReference type="Rhea" id="RHEA:20301"/>
        <dbReference type="Rhea" id="RHEA-COMP:9658"/>
        <dbReference type="Rhea" id="RHEA-COMP:9673"/>
        <dbReference type="ChEBI" id="CHEBI:30616"/>
        <dbReference type="ChEBI" id="CHEBI:32682"/>
        <dbReference type="ChEBI" id="CHEBI:33019"/>
        <dbReference type="ChEBI" id="CHEBI:78442"/>
        <dbReference type="ChEBI" id="CHEBI:78513"/>
        <dbReference type="ChEBI" id="CHEBI:456215"/>
        <dbReference type="EC" id="6.1.1.19"/>
    </reaction>
</comment>
<organism evidence="20">
    <name type="scientific">Knufia peltigerae</name>
    <dbReference type="NCBI Taxonomy" id="1002370"/>
    <lineage>
        <taxon>Eukaryota</taxon>
        <taxon>Fungi</taxon>
        <taxon>Dikarya</taxon>
        <taxon>Ascomycota</taxon>
        <taxon>Pezizomycotina</taxon>
        <taxon>Eurotiomycetes</taxon>
        <taxon>Chaetothyriomycetidae</taxon>
        <taxon>Chaetothyriales</taxon>
        <taxon>Trichomeriaceae</taxon>
        <taxon>Knufia</taxon>
    </lineage>
</organism>
<keyword evidence="15 18" id="KW-0030">Aminoacyl-tRNA synthetase</keyword>
<dbReference type="PRINTS" id="PR01038">
    <property type="entry name" value="TRNASYNTHARG"/>
</dbReference>
<dbReference type="FunFam" id="3.40.50.620:FF:000062">
    <property type="entry name" value="Arginine--tRNA ligase"/>
    <property type="match status" value="1"/>
</dbReference>
<dbReference type="InterPro" id="IPR035684">
    <property type="entry name" value="ArgRS_core"/>
</dbReference>
<dbReference type="InterPro" id="IPR001278">
    <property type="entry name" value="Arg-tRNA-ligase"/>
</dbReference>
<dbReference type="GO" id="GO:0046872">
    <property type="term" value="F:metal ion binding"/>
    <property type="evidence" value="ECO:0007669"/>
    <property type="project" value="UniProtKB-KW"/>
</dbReference>
<dbReference type="GO" id="GO:0005524">
    <property type="term" value="F:ATP binding"/>
    <property type="evidence" value="ECO:0007669"/>
    <property type="project" value="UniProtKB-KW"/>
</dbReference>
<dbReference type="PROSITE" id="PS01302">
    <property type="entry name" value="UPF0758"/>
    <property type="match status" value="1"/>
</dbReference>
<evidence type="ECO:0000256" key="14">
    <source>
        <dbReference type="ARBA" id="ARBA00023049"/>
    </source>
</evidence>
<dbReference type="Pfam" id="PF20582">
    <property type="entry name" value="UPF0758_N"/>
    <property type="match status" value="1"/>
</dbReference>
<evidence type="ECO:0000256" key="2">
    <source>
        <dbReference type="ARBA" id="ARBA00005594"/>
    </source>
</evidence>
<dbReference type="FunFam" id="1.10.730.10:FF:000008">
    <property type="entry name" value="Arginine--tRNA ligase"/>
    <property type="match status" value="1"/>
</dbReference>
<evidence type="ECO:0000256" key="15">
    <source>
        <dbReference type="ARBA" id="ARBA00023146"/>
    </source>
</evidence>
<dbReference type="PANTHER" id="PTHR11956">
    <property type="entry name" value="ARGINYL-TRNA SYNTHETASE"/>
    <property type="match status" value="1"/>
</dbReference>
<dbReference type="PROSITE" id="PS00178">
    <property type="entry name" value="AA_TRNA_LIGASE_I"/>
    <property type="match status" value="1"/>
</dbReference>
<name>A0AA39CQJ3_9EURO</name>
<dbReference type="InterPro" id="IPR005148">
    <property type="entry name" value="Arg-tRNA-synth_N"/>
</dbReference>
<evidence type="ECO:0000256" key="5">
    <source>
        <dbReference type="ARBA" id="ARBA00022490"/>
    </source>
</evidence>
<keyword evidence="9 18" id="KW-0547">Nucleotide-binding</keyword>
<dbReference type="InterPro" id="IPR025657">
    <property type="entry name" value="RadC_JAB"/>
</dbReference>
<dbReference type="Gene3D" id="3.30.1360.70">
    <property type="entry name" value="Arginyl tRNA synthetase N-terminal domain"/>
    <property type="match status" value="1"/>
</dbReference>
<evidence type="ECO:0000256" key="4">
    <source>
        <dbReference type="ARBA" id="ARBA00012837"/>
    </source>
</evidence>
<evidence type="ECO:0000256" key="7">
    <source>
        <dbReference type="ARBA" id="ARBA00022670"/>
    </source>
</evidence>
<dbReference type="PROSITE" id="PS50249">
    <property type="entry name" value="MPN"/>
    <property type="match status" value="1"/>
</dbReference>
<dbReference type="Pfam" id="PF03485">
    <property type="entry name" value="Arg_tRNA_synt_N"/>
    <property type="match status" value="1"/>
</dbReference>
<dbReference type="GO" id="GO:0006420">
    <property type="term" value="P:arginyl-tRNA aminoacylation"/>
    <property type="evidence" value="ECO:0007669"/>
    <property type="project" value="InterPro"/>
</dbReference>
<evidence type="ECO:0000256" key="3">
    <source>
        <dbReference type="ARBA" id="ARBA00011245"/>
    </source>
</evidence>
<evidence type="ECO:0000256" key="10">
    <source>
        <dbReference type="ARBA" id="ARBA00022801"/>
    </source>
</evidence>
<dbReference type="SUPFAM" id="SSF47323">
    <property type="entry name" value="Anticodon-binding domain of a subclass of class I aminoacyl-tRNA synthetases"/>
    <property type="match status" value="1"/>
</dbReference>
<dbReference type="FunFam" id="3.30.1360.70:FF:000003">
    <property type="entry name" value="Arginine--tRNA ligase"/>
    <property type="match status" value="1"/>
</dbReference>
<comment type="subunit">
    <text evidence="3">Monomer.</text>
</comment>
<dbReference type="GO" id="GO:0008237">
    <property type="term" value="F:metallopeptidase activity"/>
    <property type="evidence" value="ECO:0007669"/>
    <property type="project" value="UniProtKB-KW"/>
</dbReference>
<dbReference type="InterPro" id="IPR046778">
    <property type="entry name" value="UPF0758_N"/>
</dbReference>
<keyword evidence="13 18" id="KW-0648">Protein biosynthesis</keyword>
<keyword evidence="8" id="KW-0479">Metal-binding</keyword>
<keyword evidence="14" id="KW-0482">Metalloprotease</keyword>
<evidence type="ECO:0000256" key="1">
    <source>
        <dbReference type="ARBA" id="ARBA00004496"/>
    </source>
</evidence>
<accession>A0AA39CQJ3</accession>
<comment type="similarity">
    <text evidence="2 18">Belongs to the class-I aminoacyl-tRNA synthetase family.</text>
</comment>
<dbReference type="Gene3D" id="3.40.140.10">
    <property type="entry name" value="Cytidine Deaminase, domain 2"/>
    <property type="match status" value="1"/>
</dbReference>
<keyword evidence="7" id="KW-0645">Protease</keyword>
<dbReference type="EMBL" id="JAPDRN010000166">
    <property type="protein sequence ID" value="KAJ9616271.1"/>
    <property type="molecule type" value="Genomic_DNA"/>
</dbReference>
<dbReference type="SUPFAM" id="SSF55190">
    <property type="entry name" value="Arginyl-tRNA synthetase (ArgRS), N-terminal 'additional' domain"/>
    <property type="match status" value="1"/>
</dbReference>
<keyword evidence="6 18" id="KW-0436">Ligase</keyword>
<protein>
    <recommendedName>
        <fullName evidence="4">arginine--tRNA ligase</fullName>
        <ecNumber evidence="4">6.1.1.19</ecNumber>
    </recommendedName>
    <alternativeName>
        <fullName evidence="16">Arginyl-tRNA synthetase</fullName>
    </alternativeName>
</protein>
<gene>
    <name evidence="20" type="ORF">H2204_013945</name>
</gene>
<dbReference type="InterPro" id="IPR008909">
    <property type="entry name" value="DALR_anticod-bd"/>
</dbReference>
<evidence type="ECO:0000256" key="11">
    <source>
        <dbReference type="ARBA" id="ARBA00022833"/>
    </source>
</evidence>
<evidence type="ECO:0000256" key="12">
    <source>
        <dbReference type="ARBA" id="ARBA00022840"/>
    </source>
</evidence>
<dbReference type="InterPro" id="IPR037518">
    <property type="entry name" value="MPN"/>
</dbReference>
<evidence type="ECO:0000256" key="16">
    <source>
        <dbReference type="ARBA" id="ARBA00033033"/>
    </source>
</evidence>
<keyword evidence="11" id="KW-0862">Zinc</keyword>
<evidence type="ECO:0000256" key="8">
    <source>
        <dbReference type="ARBA" id="ARBA00022723"/>
    </source>
</evidence>
<dbReference type="CDD" id="cd00671">
    <property type="entry name" value="ArgRS_core"/>
    <property type="match status" value="1"/>
</dbReference>
<dbReference type="Gene3D" id="1.10.730.10">
    <property type="entry name" value="Isoleucyl-tRNA Synthetase, Domain 1"/>
    <property type="match status" value="1"/>
</dbReference>
<comment type="subcellular location">
    <subcellularLocation>
        <location evidence="1">Cytoplasm</location>
    </subcellularLocation>
</comment>
<dbReference type="SUPFAM" id="SSF52374">
    <property type="entry name" value="Nucleotidylyl transferase"/>
    <property type="match status" value="1"/>
</dbReference>
<evidence type="ECO:0000313" key="20">
    <source>
        <dbReference type="EMBL" id="KAJ9616271.1"/>
    </source>
</evidence>
<reference evidence="20" key="1">
    <citation type="submission" date="2022-10" db="EMBL/GenBank/DDBJ databases">
        <title>Culturing micro-colonial fungi from biological soil crusts in the Mojave desert and describing Neophaeococcomyces mojavensis, and introducing the new genera and species Taxawa tesnikishii.</title>
        <authorList>
            <person name="Kurbessoian T."/>
            <person name="Stajich J.E."/>
        </authorList>
    </citation>
    <scope>NUCLEOTIDE SEQUENCE</scope>
    <source>
        <strain evidence="20">TK_35</strain>
    </source>
</reference>
<comment type="caution">
    <text evidence="20">The sequence shown here is derived from an EMBL/GenBank/DDBJ whole genome shotgun (WGS) entry which is preliminary data.</text>
</comment>
<keyword evidence="5" id="KW-0963">Cytoplasm</keyword>
<evidence type="ECO:0000256" key="13">
    <source>
        <dbReference type="ARBA" id="ARBA00022917"/>
    </source>
</evidence>
<dbReference type="GO" id="GO:0005737">
    <property type="term" value="C:cytoplasm"/>
    <property type="evidence" value="ECO:0007669"/>
    <property type="project" value="UniProtKB-SubCell"/>
</dbReference>
<sequence length="830" mass="90261">MGTMPIHEWPEEERPREKLLARGPTSLSDAELLALFLGSGIGGRDAVQTARDLLLAHGPLRVLLDRPARELSKLPGLGPARSCTLAAGLELAHRYLAAELQQGEAVGNNPSAVGRYLQHRLRGQARELFVVLFLDNRHRMIACEELFAGTINAAPVYPREVVRRALLHNAAAVILSHNHPSGDPEPSAADAQITEELQRALALVDIRLLDHFVVGEGRPVSFAERGLLPPLQARLAATRALAGRPRSALGPASALKWAIPPLILTAGLVKNLLRALISQGIEALRANGTLPVDSLPPDFVVERPKTRDHGDFATNAAMLLAKAARSNPRALAQALVEALPRSEDVSKVEIAGPGFINFHLAPAAYQREAATVIKEGADYGRNLSGNGRTVGVEYVSANPTGPLHVGHGRAAAIGDCVARVLDANGWNAKREFYYNDAGVQIENLALSTQARVKGIAPDQEGWPEGGYRGDYIADVARAYMTGASVDLEGTLVVGAKDPDDMQAIRRFAVAYLRNEQNLDLAAFGVDFDIYFLESSLYADGKVAEAVAKLQASGHTYEEGGALWLRSTDFGDDKDRVMRKSDGTFTYFVPDVAYHLSKWQRGYERAITELGADHHGSLARVRAGLQAMEVGIPQGWPEYVLHQMVTVMRGGEEVKLSKRAGSYFTLRDLIEEAGRDATRWFLIARKPDSQLTFDIDLARQQSNDNPVFYVQYAHARVCSLLRQAQEKGLVYEQGTGLSNLGRLADDASLALMNEISRYPEVVEAAGVALEPHLVAQYLRELAHAFHTWYHGTPVLVDDATDRNAKLTLACAARQVLANGLDLLGVSAPEKM</sequence>
<dbReference type="NCBIfam" id="TIGR00456">
    <property type="entry name" value="argS"/>
    <property type="match status" value="1"/>
</dbReference>
<dbReference type="CDD" id="cd08071">
    <property type="entry name" value="MPN_DUF2466"/>
    <property type="match status" value="1"/>
</dbReference>
<dbReference type="NCBIfam" id="NF000642">
    <property type="entry name" value="PRK00024.1"/>
    <property type="match status" value="1"/>
</dbReference>
<dbReference type="NCBIfam" id="TIGR00608">
    <property type="entry name" value="radc"/>
    <property type="match status" value="1"/>
</dbReference>
<dbReference type="AlphaFoldDB" id="A0AA39CQJ3"/>